<evidence type="ECO:0000256" key="1">
    <source>
        <dbReference type="ARBA" id="ARBA00004409"/>
    </source>
</evidence>
<dbReference type="PANTHER" id="PTHR21094">
    <property type="entry name" value="GOS-28 SNARE- RELATED"/>
    <property type="match status" value="1"/>
</dbReference>
<evidence type="ECO:0000256" key="3">
    <source>
        <dbReference type="ARBA" id="ARBA00022448"/>
    </source>
</evidence>
<dbReference type="GO" id="GO:0006886">
    <property type="term" value="P:intracellular protein transport"/>
    <property type="evidence" value="ECO:0007669"/>
    <property type="project" value="EnsemblFungi"/>
</dbReference>
<reference evidence="12" key="1">
    <citation type="submission" date="2016-03" db="EMBL/GenBank/DDBJ databases">
        <authorList>
            <person name="Devillers H."/>
        </authorList>
    </citation>
    <scope>NUCLEOTIDE SEQUENCE [LARGE SCALE GENOMIC DNA]</scope>
</reference>
<keyword evidence="6 10" id="KW-1133">Transmembrane helix</keyword>
<dbReference type="Proteomes" id="UP000190274">
    <property type="component" value="Chromosome G"/>
</dbReference>
<proteinExistence type="inferred from homology"/>
<gene>
    <name evidence="11" type="ORF">LADA_0G02872G</name>
</gene>
<dbReference type="PANTHER" id="PTHR21094:SF2">
    <property type="entry name" value="GOLGI SNAP RECEPTOR COMPLEX MEMBER 1"/>
    <property type="match status" value="1"/>
</dbReference>
<keyword evidence="7 9" id="KW-0333">Golgi apparatus</keyword>
<dbReference type="GO" id="GO:0006906">
    <property type="term" value="P:vesicle fusion"/>
    <property type="evidence" value="ECO:0007669"/>
    <property type="project" value="EnsemblFungi"/>
</dbReference>
<dbReference type="GO" id="GO:0031201">
    <property type="term" value="C:SNARE complex"/>
    <property type="evidence" value="ECO:0007669"/>
    <property type="project" value="EnsemblFungi"/>
</dbReference>
<dbReference type="GO" id="GO:0005801">
    <property type="term" value="C:cis-Golgi network"/>
    <property type="evidence" value="ECO:0007669"/>
    <property type="project" value="InterPro"/>
</dbReference>
<accession>A0A1G4JRF4</accession>
<evidence type="ECO:0000256" key="7">
    <source>
        <dbReference type="ARBA" id="ARBA00023034"/>
    </source>
</evidence>
<dbReference type="OrthoDB" id="422156at2759"/>
<evidence type="ECO:0000313" key="12">
    <source>
        <dbReference type="Proteomes" id="UP000190274"/>
    </source>
</evidence>
<feature type="transmembrane region" description="Helical" evidence="10">
    <location>
        <begin position="196"/>
        <end position="213"/>
    </location>
</feature>
<keyword evidence="3 9" id="KW-0813">Transport</keyword>
<evidence type="ECO:0000256" key="5">
    <source>
        <dbReference type="ARBA" id="ARBA00022927"/>
    </source>
</evidence>
<dbReference type="GO" id="GO:0048219">
    <property type="term" value="P:inter-Golgi cisterna vesicle-mediated transport"/>
    <property type="evidence" value="ECO:0007669"/>
    <property type="project" value="TreeGrafter"/>
</dbReference>
<dbReference type="EMBL" id="LT598457">
    <property type="protein sequence ID" value="SCU93398.1"/>
    <property type="molecule type" value="Genomic_DNA"/>
</dbReference>
<evidence type="ECO:0000256" key="9">
    <source>
        <dbReference type="PIRNR" id="PIRNR027109"/>
    </source>
</evidence>
<comment type="similarity">
    <text evidence="2 9">Belongs to the GOSR1 family.</text>
</comment>
<keyword evidence="12" id="KW-1185">Reference proteome</keyword>
<evidence type="ECO:0000313" key="11">
    <source>
        <dbReference type="EMBL" id="SCU93398.1"/>
    </source>
</evidence>
<name>A0A1G4JRF4_9SACH</name>
<evidence type="ECO:0000256" key="4">
    <source>
        <dbReference type="ARBA" id="ARBA00022692"/>
    </source>
</evidence>
<dbReference type="GO" id="GO:0005797">
    <property type="term" value="C:Golgi medial cisterna"/>
    <property type="evidence" value="ECO:0007669"/>
    <property type="project" value="EnsemblFungi"/>
</dbReference>
<evidence type="ECO:0000256" key="2">
    <source>
        <dbReference type="ARBA" id="ARBA00008473"/>
    </source>
</evidence>
<dbReference type="GO" id="GO:0006888">
    <property type="term" value="P:endoplasmic reticulum to Golgi vesicle-mediated transport"/>
    <property type="evidence" value="ECO:0007669"/>
    <property type="project" value="EnsemblFungi"/>
</dbReference>
<keyword evidence="5 9" id="KW-0653">Protein transport</keyword>
<protein>
    <recommendedName>
        <fullName evidence="9">Golgi SNAP receptor complex member 1</fullName>
    </recommendedName>
</protein>
<comment type="function">
    <text evidence="9">Involved in transport from the ER to the Golgi apparatus as well as in intra-Golgi transport. It belongs to a super-family of proteins called t-SNAREs or soluble NSF (N-ethylmaleimide-sensitive factor) attachment protein receptor.</text>
</comment>
<keyword evidence="9" id="KW-0931">ER-Golgi transport</keyword>
<dbReference type="InterPro" id="IPR023601">
    <property type="entry name" value="Golgi_SNAP_su1"/>
</dbReference>
<dbReference type="PIRSF" id="PIRSF027109">
    <property type="entry name" value="Golgi_SNARE"/>
    <property type="match status" value="1"/>
</dbReference>
<evidence type="ECO:0000256" key="8">
    <source>
        <dbReference type="ARBA" id="ARBA00023136"/>
    </source>
</evidence>
<dbReference type="Pfam" id="PF12352">
    <property type="entry name" value="V-SNARE_C"/>
    <property type="match status" value="1"/>
</dbReference>
<dbReference type="GO" id="GO:0005484">
    <property type="term" value="F:SNAP receptor activity"/>
    <property type="evidence" value="ECO:0007669"/>
    <property type="project" value="EnsemblFungi"/>
</dbReference>
<evidence type="ECO:0000256" key="10">
    <source>
        <dbReference type="SAM" id="Phobius"/>
    </source>
</evidence>
<comment type="subunit">
    <text evidence="9">Component of several multiprotein Golgi SNARE complexes.</text>
</comment>
<keyword evidence="4 10" id="KW-0812">Transmembrane</keyword>
<organism evidence="11 12">
    <name type="scientific">Lachancea dasiensis</name>
    <dbReference type="NCBI Taxonomy" id="1072105"/>
    <lineage>
        <taxon>Eukaryota</taxon>
        <taxon>Fungi</taxon>
        <taxon>Dikarya</taxon>
        <taxon>Ascomycota</taxon>
        <taxon>Saccharomycotina</taxon>
        <taxon>Saccharomycetes</taxon>
        <taxon>Saccharomycetales</taxon>
        <taxon>Saccharomycetaceae</taxon>
        <taxon>Lachancea</taxon>
    </lineage>
</organism>
<keyword evidence="8 9" id="KW-0472">Membrane</keyword>
<dbReference type="GO" id="GO:0000139">
    <property type="term" value="C:Golgi membrane"/>
    <property type="evidence" value="ECO:0007669"/>
    <property type="project" value="UniProtKB-SubCell"/>
</dbReference>
<dbReference type="AlphaFoldDB" id="A0A1G4JRF4"/>
<dbReference type="STRING" id="1266660.A0A1G4JRF4"/>
<sequence>MASFVTVRGQALSLESQTESLLSKFSQFAQATSSEPTSKERSVDSRLESILIQRQEVVDSLSKICDETPGISSSKTLQVQRHREVLHEHRQHFRNLRSSIQQERNRLNLLFSVKKDIAQQSEESPDAYIQDESRRIEESHNVVDSLLSQAWQTRDQFAAQRVTLQSASDKMLFTLQRVPGINQIISKINTRRKKNAVILAGLITVCILFLFFTW</sequence>
<comment type="subcellular location">
    <subcellularLocation>
        <location evidence="1">Golgi apparatus membrane</location>
        <topology evidence="1">Single-pass type IV membrane protein</topology>
    </subcellularLocation>
</comment>
<evidence type="ECO:0000256" key="6">
    <source>
        <dbReference type="ARBA" id="ARBA00022989"/>
    </source>
</evidence>